<gene>
    <name evidence="1" type="ORF">C5615_30765</name>
</gene>
<protein>
    <submittedName>
        <fullName evidence="1">Uncharacterized protein</fullName>
    </submittedName>
</protein>
<name>A0A2S8IBQ6_BURCE</name>
<dbReference type="EMBL" id="PUIQ01000053">
    <property type="protein sequence ID" value="PQP12191.1"/>
    <property type="molecule type" value="Genomic_DNA"/>
</dbReference>
<sequence>MVKSHEVAANVLVPDRLNGFPKALCIPELTSASCNFEDQAPYLVAGRVAAPHFAQLAVGWRLKGRKRLPKHGEATFCCMDIQCIASACGHVKTTAMQRRARTAL</sequence>
<reference evidence="1 2" key="1">
    <citation type="submission" date="2018-02" db="EMBL/GenBank/DDBJ databases">
        <title>Draft genome sequencing of Burkholderia cepacia Y14-15.</title>
        <authorList>
            <person name="Zheng B.-X."/>
        </authorList>
    </citation>
    <scope>NUCLEOTIDE SEQUENCE [LARGE SCALE GENOMIC DNA]</scope>
    <source>
        <strain evidence="1 2">Y14-15</strain>
    </source>
</reference>
<organism evidence="1 2">
    <name type="scientific">Burkholderia cepacia</name>
    <name type="common">Pseudomonas cepacia</name>
    <dbReference type="NCBI Taxonomy" id="292"/>
    <lineage>
        <taxon>Bacteria</taxon>
        <taxon>Pseudomonadati</taxon>
        <taxon>Pseudomonadota</taxon>
        <taxon>Betaproteobacteria</taxon>
        <taxon>Burkholderiales</taxon>
        <taxon>Burkholderiaceae</taxon>
        <taxon>Burkholderia</taxon>
        <taxon>Burkholderia cepacia complex</taxon>
    </lineage>
</organism>
<evidence type="ECO:0000313" key="2">
    <source>
        <dbReference type="Proteomes" id="UP000238206"/>
    </source>
</evidence>
<proteinExistence type="predicted"/>
<accession>A0A2S8IBQ6</accession>
<comment type="caution">
    <text evidence="1">The sequence shown here is derived from an EMBL/GenBank/DDBJ whole genome shotgun (WGS) entry which is preliminary data.</text>
</comment>
<dbReference type="AlphaFoldDB" id="A0A2S8IBQ6"/>
<dbReference type="Proteomes" id="UP000238206">
    <property type="component" value="Unassembled WGS sequence"/>
</dbReference>
<evidence type="ECO:0000313" key="1">
    <source>
        <dbReference type="EMBL" id="PQP12191.1"/>
    </source>
</evidence>